<keyword evidence="9" id="KW-1133">Transmembrane helix</keyword>
<comment type="subcellular location">
    <subcellularLocation>
        <location evidence="1">Endosome membrane</location>
        <topology evidence="1">Peripheral membrane protein</topology>
        <orientation evidence="1">Cytoplasmic side</orientation>
    </subcellularLocation>
    <subcellularLocation>
        <location evidence="2">Late endosome membrane</location>
    </subcellularLocation>
    <subcellularLocation>
        <location evidence="3">Lysosome membrane</location>
        <topology evidence="3">Peripheral membrane protein</topology>
        <orientation evidence="3">Cytoplasmic side</orientation>
    </subcellularLocation>
</comment>
<evidence type="ECO:0000256" key="10">
    <source>
        <dbReference type="SAM" id="SignalP"/>
    </source>
</evidence>
<keyword evidence="10" id="KW-0732">Signal</keyword>
<dbReference type="SMART" id="SM00714">
    <property type="entry name" value="LITAF"/>
    <property type="match status" value="1"/>
</dbReference>
<evidence type="ECO:0000256" key="1">
    <source>
        <dbReference type="ARBA" id="ARBA00004125"/>
    </source>
</evidence>
<protein>
    <recommendedName>
        <fullName evidence="11">LITAF domain-containing protein</fullName>
    </recommendedName>
</protein>
<dbReference type="PANTHER" id="PTHR23292">
    <property type="entry name" value="LIPOPOLYSACCHARIDE-INDUCED TUMOR NECROSIS FACTOR-ALPHA FACTOR"/>
    <property type="match status" value="1"/>
</dbReference>
<evidence type="ECO:0000256" key="6">
    <source>
        <dbReference type="ARBA" id="ARBA00022833"/>
    </source>
</evidence>
<evidence type="ECO:0000256" key="2">
    <source>
        <dbReference type="ARBA" id="ARBA00004414"/>
    </source>
</evidence>
<dbReference type="GO" id="GO:0005634">
    <property type="term" value="C:nucleus"/>
    <property type="evidence" value="ECO:0007669"/>
    <property type="project" value="TreeGrafter"/>
</dbReference>
<evidence type="ECO:0000313" key="13">
    <source>
        <dbReference type="Proteomes" id="UP000694402"/>
    </source>
</evidence>
<dbReference type="GeneTree" id="ENSGT00940000155366"/>
<reference evidence="12" key="3">
    <citation type="submission" date="2025-09" db="UniProtKB">
        <authorList>
            <consortium name="Ensembl"/>
        </authorList>
    </citation>
    <scope>IDENTIFICATION</scope>
</reference>
<evidence type="ECO:0000256" key="8">
    <source>
        <dbReference type="SAM" id="MobiDB-lite"/>
    </source>
</evidence>
<dbReference type="Proteomes" id="UP000694402">
    <property type="component" value="Unassembled WGS sequence"/>
</dbReference>
<feature type="chain" id="PRO_5044253050" description="LITAF domain-containing protein" evidence="10">
    <location>
        <begin position="22"/>
        <end position="205"/>
    </location>
</feature>
<keyword evidence="5" id="KW-0479">Metal-binding</keyword>
<evidence type="ECO:0000256" key="9">
    <source>
        <dbReference type="SAM" id="Phobius"/>
    </source>
</evidence>
<evidence type="ECO:0000313" key="12">
    <source>
        <dbReference type="Ensembl" id="ENSOTSP00005144546.1"/>
    </source>
</evidence>
<dbReference type="GO" id="GO:0098574">
    <property type="term" value="C:cytoplasmic side of lysosomal membrane"/>
    <property type="evidence" value="ECO:0007669"/>
    <property type="project" value="TreeGrafter"/>
</dbReference>
<dbReference type="GO" id="GO:0098560">
    <property type="term" value="C:cytoplasmic side of late endosome membrane"/>
    <property type="evidence" value="ECO:0007669"/>
    <property type="project" value="TreeGrafter"/>
</dbReference>
<evidence type="ECO:0000256" key="4">
    <source>
        <dbReference type="ARBA" id="ARBA00005975"/>
    </source>
</evidence>
<dbReference type="GO" id="GO:0008270">
    <property type="term" value="F:zinc ion binding"/>
    <property type="evidence" value="ECO:0007669"/>
    <property type="project" value="TreeGrafter"/>
</dbReference>
<sequence length="205" mass="21898">VLVRLILIGAWFSCFLSVAPTSCCLPDGPPVVQRSVRGPPLSPRSHDRHSNHPLPSSPPPNTNHTPTHLRRSSHHADGPVSCPDSAHQAVTTQSGADWLLPLPINTNCQHGDSAAAFPTVMIIQSEAVGPMGDAPCLTQCSNCHQRVTTVVTNRPGVAAWAMCGLLTLMGFICGCCLIPFLVAGFQDAHHSCPLCHAHLHIHTRM</sequence>
<keyword evidence="13" id="KW-1185">Reference proteome</keyword>
<proteinExistence type="inferred from homology"/>
<reference evidence="12" key="2">
    <citation type="submission" date="2025-08" db="UniProtKB">
        <authorList>
            <consortium name="Ensembl"/>
        </authorList>
    </citation>
    <scope>IDENTIFICATION</scope>
</reference>
<name>A0AAZ3RSV6_ONCTS</name>
<dbReference type="InterPro" id="IPR037519">
    <property type="entry name" value="LITAF_fam"/>
</dbReference>
<evidence type="ECO:0000256" key="3">
    <source>
        <dbReference type="ARBA" id="ARBA00004630"/>
    </source>
</evidence>
<comment type="similarity">
    <text evidence="4">Belongs to the CDIP1/LITAF family.</text>
</comment>
<feature type="domain" description="LITAF" evidence="11">
    <location>
        <begin position="118"/>
        <end position="204"/>
    </location>
</feature>
<feature type="transmembrane region" description="Helical" evidence="9">
    <location>
        <begin position="157"/>
        <end position="182"/>
    </location>
</feature>
<keyword evidence="7 9" id="KW-0472">Membrane</keyword>
<dbReference type="PROSITE" id="PS51837">
    <property type="entry name" value="LITAF"/>
    <property type="match status" value="1"/>
</dbReference>
<dbReference type="PANTHER" id="PTHR23292:SF46">
    <property type="entry name" value="LIPOPOLYSACCHARIDE-INDUCED TUMOR NECROSIS FACTOR-ALPHA FACTOR HOMOLOG"/>
    <property type="match status" value="1"/>
</dbReference>
<dbReference type="Pfam" id="PF10601">
    <property type="entry name" value="zf-LITAF-like"/>
    <property type="match status" value="1"/>
</dbReference>
<accession>A0AAZ3RSV6</accession>
<reference evidence="13" key="1">
    <citation type="journal article" date="2018" name="PLoS ONE">
        <title>Chinook salmon (Oncorhynchus tshawytscha) genome and transcriptome.</title>
        <authorList>
            <person name="Christensen K.A."/>
            <person name="Leong J.S."/>
            <person name="Sakhrani D."/>
            <person name="Biagi C.A."/>
            <person name="Minkley D.R."/>
            <person name="Withler R.E."/>
            <person name="Rondeau E.B."/>
            <person name="Koop B.F."/>
            <person name="Devlin R.H."/>
        </authorList>
    </citation>
    <scope>NUCLEOTIDE SEQUENCE [LARGE SCALE GENOMIC DNA]</scope>
</reference>
<dbReference type="Ensembl" id="ENSOTST00005127797.1">
    <property type="protein sequence ID" value="ENSOTSP00005144546.1"/>
    <property type="gene ID" value="ENSOTSG00005052497.1"/>
</dbReference>
<feature type="signal peptide" evidence="10">
    <location>
        <begin position="1"/>
        <end position="21"/>
    </location>
</feature>
<keyword evidence="6" id="KW-0862">Zinc</keyword>
<evidence type="ECO:0000256" key="7">
    <source>
        <dbReference type="ARBA" id="ARBA00023136"/>
    </source>
</evidence>
<evidence type="ECO:0000256" key="5">
    <source>
        <dbReference type="ARBA" id="ARBA00022723"/>
    </source>
</evidence>
<evidence type="ECO:0000259" key="11">
    <source>
        <dbReference type="PROSITE" id="PS51837"/>
    </source>
</evidence>
<organism evidence="12 13">
    <name type="scientific">Oncorhynchus tshawytscha</name>
    <name type="common">Chinook salmon</name>
    <name type="synonym">Salmo tshawytscha</name>
    <dbReference type="NCBI Taxonomy" id="74940"/>
    <lineage>
        <taxon>Eukaryota</taxon>
        <taxon>Metazoa</taxon>
        <taxon>Chordata</taxon>
        <taxon>Craniata</taxon>
        <taxon>Vertebrata</taxon>
        <taxon>Euteleostomi</taxon>
        <taxon>Actinopterygii</taxon>
        <taxon>Neopterygii</taxon>
        <taxon>Teleostei</taxon>
        <taxon>Protacanthopterygii</taxon>
        <taxon>Salmoniformes</taxon>
        <taxon>Salmonidae</taxon>
        <taxon>Salmoninae</taxon>
        <taxon>Oncorhynchus</taxon>
    </lineage>
</organism>
<dbReference type="AlphaFoldDB" id="A0AAZ3RSV6"/>
<dbReference type="InterPro" id="IPR006629">
    <property type="entry name" value="LITAF"/>
</dbReference>
<feature type="region of interest" description="Disordered" evidence="8">
    <location>
        <begin position="34"/>
        <end position="87"/>
    </location>
</feature>
<keyword evidence="9" id="KW-0812">Transmembrane</keyword>